<name>A0A1C7Z6X7_PSESX</name>
<dbReference type="AlphaFoldDB" id="A0A1C7Z6X7"/>
<feature type="region of interest" description="Disordered" evidence="1">
    <location>
        <begin position="1"/>
        <end position="24"/>
    </location>
</feature>
<organism evidence="4 5">
    <name type="scientific">Pseudomonas syringae</name>
    <dbReference type="NCBI Taxonomy" id="317"/>
    <lineage>
        <taxon>Bacteria</taxon>
        <taxon>Pseudomonadati</taxon>
        <taxon>Pseudomonadota</taxon>
        <taxon>Gammaproteobacteria</taxon>
        <taxon>Pseudomonadales</taxon>
        <taxon>Pseudomonadaceae</taxon>
        <taxon>Pseudomonas</taxon>
    </lineage>
</organism>
<evidence type="ECO:0000313" key="5">
    <source>
        <dbReference type="Proteomes" id="UP000093104"/>
    </source>
</evidence>
<dbReference type="EMBL" id="LGSI01000032">
    <property type="protein sequence ID" value="OCR25583.1"/>
    <property type="molecule type" value="Genomic_DNA"/>
</dbReference>
<reference evidence="4 5" key="1">
    <citation type="submission" date="2015-07" db="EMBL/GenBank/DDBJ databases">
        <title>Draft genome sequence of a diazotrophic, plant growth-promoting rhizobacterium of the Pseudomonas syringae complex.</title>
        <authorList>
            <person name="Patten C.L."/>
            <person name="Jeong H."/>
        </authorList>
    </citation>
    <scope>NUCLEOTIDE SEQUENCE [LARGE SCALE GENOMIC DNA]</scope>
    <source>
        <strain evidence="4 5">GR12-2</strain>
    </source>
</reference>
<keyword evidence="2" id="KW-0472">Membrane</keyword>
<proteinExistence type="predicted"/>
<feature type="transmembrane region" description="Helical" evidence="2">
    <location>
        <begin position="838"/>
        <end position="859"/>
    </location>
</feature>
<feature type="domain" description="Toxin VasX N-terminal region" evidence="3">
    <location>
        <begin position="27"/>
        <end position="175"/>
    </location>
</feature>
<evidence type="ECO:0000313" key="4">
    <source>
        <dbReference type="EMBL" id="OCR25583.1"/>
    </source>
</evidence>
<feature type="transmembrane region" description="Helical" evidence="2">
    <location>
        <begin position="871"/>
        <end position="894"/>
    </location>
</feature>
<dbReference type="RefSeq" id="WP_065832856.1">
    <property type="nucleotide sequence ID" value="NZ_LGSI01000032.1"/>
</dbReference>
<dbReference type="OrthoDB" id="6339631at2"/>
<protein>
    <recommendedName>
        <fullName evidence="3">Toxin VasX N-terminal region domain-containing protein</fullName>
    </recommendedName>
</protein>
<feature type="compositionally biased region" description="Basic and acidic residues" evidence="1">
    <location>
        <begin position="1"/>
        <end position="15"/>
    </location>
</feature>
<dbReference type="Proteomes" id="UP000093104">
    <property type="component" value="Unassembled WGS sequence"/>
</dbReference>
<dbReference type="InterPro" id="IPR046864">
    <property type="entry name" value="VasX_N"/>
</dbReference>
<evidence type="ECO:0000256" key="2">
    <source>
        <dbReference type="SAM" id="Phobius"/>
    </source>
</evidence>
<dbReference type="CDD" id="cd20708">
    <property type="entry name" value="MIX_IV"/>
    <property type="match status" value="1"/>
</dbReference>
<evidence type="ECO:0000259" key="3">
    <source>
        <dbReference type="Pfam" id="PF20249"/>
    </source>
</evidence>
<sequence length="1121" mass="125358">MTDKDGQLPQRRDSQFSDTTLSGTGTCPFKGPDIAIVPMRYALDRSRYDVVPGKPTPLAASGKWARYPKLQTRSLTLRQLRDGFVYVYNETDEVLHEYAFVAQDASLTRIVWSDAEPGLDIRAKKGKSRTHLLYPRTSTLRIAFSPWQWTWRTCEQMRSSPVNRSSWMQPLDLRDYCRNMSVTHALPLARLSEKVVADVDPYPVDHDGRFADSAHPPVVPEGAAYKPVPLAADVVWTGSVEDKSSALLFALDDSLGMLEDLGMQLIADQAALFAFQAEHEHAMNIAGIVERLCGVGGDPALLPASVKGDEAKTRQYIRDIEAYFEELDVEDRAAAGTEGLILGVVELPSTTLGYELKSRYGRLPDPALRSSWQERSKWRREVDLDAARDFTEARQPQLNSLKQHITQTQDDIKAIGEHIGTDPMRLFIDTTNATSLHCLLDLTAELLCSLSQDVGFSRWLEKEEERSRTLFGLTRYGFSAPIKEAMTNEANRLMSGITDFTALAGRAGEINGFLNHDAIAAHPWIRVLSEPVQLTLQALTELAKGAGKTTFEKIQLAFIAVDSRMSDQAIALRNLTIGHLLFNHQDRLKIDEHFNERITAWNQQGDKLRQEKRLIEYRWSNPGGRYDRKRVAEILVELNEHIDQHNLQRPHLVDYSQNRYLRRLQLEIAHFHKNSAQLAGNWQSHARAFTEQHGLNAGAITWGLVVVNFFNTMATYHLASKDGELNAKDWAKIGSAAAYTGNALMAVFVETAWPGIKGLETEIEGKPVKITGKAASYWAMSSGTTQSWGKLIRGFGGRLLGLGGFMVVAAWLELWDIEDDRSRTDIALDQNFLAVKRATVLGMLVIGGAQAMAGVLSLADYGFLIPWVMNPWFAAATVIVGLVYLFATYALNYLKRDMVGQWLHKCRWSRFPEERFQAEAEENQLFLRIQLSPAVFVKSTMETKFISTGPTGYSPREVPNGAWIQLRVPEVLRSKIILINLTASRRPGLMMPVEASGNSLKEYFIGYGTTESIADWGKTSDTKTQMRYNDPPYRPVPPEGEDVIWQTWVPVADNAQYLEIQIWYPASILPVKAADKGYLYQVELDADGLSEGNSSLDGNDSVLSVESLGGRKEAASIPLIG</sequence>
<keyword evidence="2" id="KW-1133">Transmembrane helix</keyword>
<feature type="transmembrane region" description="Helical" evidence="2">
    <location>
        <begin position="799"/>
        <end position="817"/>
    </location>
</feature>
<keyword evidence="2" id="KW-0812">Transmembrane</keyword>
<gene>
    <name evidence="4" type="ORF">AFK24_08675</name>
</gene>
<evidence type="ECO:0000256" key="1">
    <source>
        <dbReference type="SAM" id="MobiDB-lite"/>
    </source>
</evidence>
<comment type="caution">
    <text evidence="4">The sequence shown here is derived from an EMBL/GenBank/DDBJ whole genome shotgun (WGS) entry which is preliminary data.</text>
</comment>
<dbReference type="Pfam" id="PF20249">
    <property type="entry name" value="VasX_N"/>
    <property type="match status" value="1"/>
</dbReference>
<accession>A0A1C7Z6X7</accession>